<dbReference type="SUPFAM" id="SSF51197">
    <property type="entry name" value="Clavaminate synthase-like"/>
    <property type="match status" value="1"/>
</dbReference>
<gene>
    <name evidence="1" type="ORF">SCF082_LOCUS14669</name>
</gene>
<dbReference type="Proteomes" id="UP001642464">
    <property type="component" value="Unassembled WGS sequence"/>
</dbReference>
<protein>
    <submittedName>
        <fullName evidence="1">Streptomycin biosynthesis protein StrG</fullName>
    </submittedName>
</protein>
<dbReference type="EMBL" id="CAXAMM010009236">
    <property type="protein sequence ID" value="CAK9019818.1"/>
    <property type="molecule type" value="Genomic_DNA"/>
</dbReference>
<proteinExistence type="predicted"/>
<reference evidence="1 2" key="1">
    <citation type="submission" date="2024-02" db="EMBL/GenBank/DDBJ databases">
        <authorList>
            <person name="Chen Y."/>
            <person name="Shah S."/>
            <person name="Dougan E. K."/>
            <person name="Thang M."/>
            <person name="Chan C."/>
        </authorList>
    </citation>
    <scope>NUCLEOTIDE SEQUENCE [LARGE SCALE GENOMIC DNA]</scope>
</reference>
<comment type="caution">
    <text evidence="1">The sequence shown here is derived from an EMBL/GenBank/DDBJ whole genome shotgun (WGS) entry which is preliminary data.</text>
</comment>
<organism evidence="1 2">
    <name type="scientific">Durusdinium trenchii</name>
    <dbReference type="NCBI Taxonomy" id="1381693"/>
    <lineage>
        <taxon>Eukaryota</taxon>
        <taxon>Sar</taxon>
        <taxon>Alveolata</taxon>
        <taxon>Dinophyceae</taxon>
        <taxon>Suessiales</taxon>
        <taxon>Symbiodiniaceae</taxon>
        <taxon>Durusdinium</taxon>
    </lineage>
</organism>
<name>A0ABP0K0F7_9DINO</name>
<evidence type="ECO:0000313" key="1">
    <source>
        <dbReference type="EMBL" id="CAK9019818.1"/>
    </source>
</evidence>
<evidence type="ECO:0000313" key="2">
    <source>
        <dbReference type="Proteomes" id="UP001642464"/>
    </source>
</evidence>
<sequence length="344" mass="39108">MPKKRVWRALMSGRPIRQGKGDGWEAVLQRRRMTDPDEIVREKVEIPLPEVSQEEVEAAAARLSHVDRELWSELLKSFPSYWQPIYETPLKFGYDPQKYDFKMLLSEMLECPAEVPLEKLHDVLRSESFEPCQPLQLGMTLAGLLPGKFKKKNQCRSQWRSSKARSALLQLYRRFLEEEILPSLASETGEAMSSFAVQAEPVIRVMMPGHCATKRHRDADYGHVPEEINFWLPITSVSGSNSLWVESFPGRGDFAALEGSNGHAFRWWGNLCEHYAEPNGTGCTRVSLDFRLIPGRFWAAAVASGGLHEAETKRKHHHGGSMSIGSYYTWIRTEMKQDSAVSTV</sequence>
<accession>A0ABP0K0F7</accession>
<keyword evidence="2" id="KW-1185">Reference proteome</keyword>